<keyword evidence="5" id="KW-0675">Receptor</keyword>
<dbReference type="SUPFAM" id="SSF49464">
    <property type="entry name" value="Carboxypeptidase regulatory domain-like"/>
    <property type="match status" value="1"/>
</dbReference>
<evidence type="ECO:0000313" key="5">
    <source>
        <dbReference type="EMBL" id="PSL49990.1"/>
    </source>
</evidence>
<organism evidence="5 6">
    <name type="scientific">Chitinophaga niastensis</name>
    <dbReference type="NCBI Taxonomy" id="536980"/>
    <lineage>
        <taxon>Bacteria</taxon>
        <taxon>Pseudomonadati</taxon>
        <taxon>Bacteroidota</taxon>
        <taxon>Chitinophagia</taxon>
        <taxon>Chitinophagales</taxon>
        <taxon>Chitinophagaceae</taxon>
        <taxon>Chitinophaga</taxon>
    </lineage>
</organism>
<feature type="domain" description="Outer membrane protein beta-barrel" evidence="4">
    <location>
        <begin position="370"/>
        <end position="773"/>
    </location>
</feature>
<gene>
    <name evidence="5" type="ORF">CLV51_1011332</name>
</gene>
<proteinExistence type="predicted"/>
<dbReference type="InterPro" id="IPR008969">
    <property type="entry name" value="CarboxyPept-like_regulatory"/>
</dbReference>
<dbReference type="EMBL" id="PYAW01000001">
    <property type="protein sequence ID" value="PSL49990.1"/>
    <property type="molecule type" value="Genomic_DNA"/>
</dbReference>
<evidence type="ECO:0000256" key="1">
    <source>
        <dbReference type="ARBA" id="ARBA00004442"/>
    </source>
</evidence>
<dbReference type="PANTHER" id="PTHR40980:SF4">
    <property type="entry name" value="TONB-DEPENDENT RECEPTOR-LIKE BETA-BARREL DOMAIN-CONTAINING PROTEIN"/>
    <property type="match status" value="1"/>
</dbReference>
<evidence type="ECO:0000256" key="2">
    <source>
        <dbReference type="ARBA" id="ARBA00023136"/>
    </source>
</evidence>
<accession>A0A2P8HUT2</accession>
<dbReference type="Gene3D" id="2.40.170.20">
    <property type="entry name" value="TonB-dependent receptor, beta-barrel domain"/>
    <property type="match status" value="1"/>
</dbReference>
<dbReference type="GO" id="GO:0009279">
    <property type="term" value="C:cell outer membrane"/>
    <property type="evidence" value="ECO:0007669"/>
    <property type="project" value="UniProtKB-SubCell"/>
</dbReference>
<evidence type="ECO:0000313" key="6">
    <source>
        <dbReference type="Proteomes" id="UP000240971"/>
    </source>
</evidence>
<comment type="caution">
    <text evidence="5">The sequence shown here is derived from an EMBL/GenBank/DDBJ whole genome shotgun (WGS) entry which is preliminary data.</text>
</comment>
<dbReference type="SUPFAM" id="SSF56935">
    <property type="entry name" value="Porins"/>
    <property type="match status" value="1"/>
</dbReference>
<evidence type="ECO:0000259" key="4">
    <source>
        <dbReference type="Pfam" id="PF14905"/>
    </source>
</evidence>
<dbReference type="Pfam" id="PF13715">
    <property type="entry name" value="CarbopepD_reg_2"/>
    <property type="match status" value="1"/>
</dbReference>
<keyword evidence="6" id="KW-1185">Reference proteome</keyword>
<reference evidence="5 6" key="1">
    <citation type="submission" date="2018-03" db="EMBL/GenBank/DDBJ databases">
        <title>Genomic Encyclopedia of Archaeal and Bacterial Type Strains, Phase II (KMG-II): from individual species to whole genera.</title>
        <authorList>
            <person name="Goeker M."/>
        </authorList>
    </citation>
    <scope>NUCLEOTIDE SEQUENCE [LARGE SCALE GENOMIC DNA]</scope>
    <source>
        <strain evidence="5 6">DSM 24859</strain>
    </source>
</reference>
<dbReference type="Pfam" id="PF14905">
    <property type="entry name" value="OMP_b-brl_3"/>
    <property type="match status" value="1"/>
</dbReference>
<keyword evidence="2" id="KW-0472">Membrane</keyword>
<dbReference type="Proteomes" id="UP000240971">
    <property type="component" value="Unassembled WGS sequence"/>
</dbReference>
<dbReference type="InterPro" id="IPR041700">
    <property type="entry name" value="OMP_b-brl_3"/>
</dbReference>
<dbReference type="RefSeq" id="WP_211301942.1">
    <property type="nucleotide sequence ID" value="NZ_PYAW01000001.1"/>
</dbReference>
<dbReference type="AlphaFoldDB" id="A0A2P8HUT2"/>
<comment type="subcellular location">
    <subcellularLocation>
        <location evidence="1">Cell outer membrane</location>
    </subcellularLocation>
</comment>
<keyword evidence="3" id="KW-0998">Cell outer membrane</keyword>
<evidence type="ECO:0000256" key="3">
    <source>
        <dbReference type="ARBA" id="ARBA00023237"/>
    </source>
</evidence>
<sequence length="797" mass="89704">MNKRFMNRMIAIVFLILPLWANSQVLLKGNVKTNAAPQAWANVILTDQEGKVVTGALTKEDGTFEIRIKGGAYKIKVSFLGFTDWGKDILLEKDTDLGTILLKEKAGNLNEVVIVARKKLIAYKTDRLVFNVENSITAIGGSAVSAISAAPGVMVQNNAISILGKGASRVMIDGRIIELSGQDLINYLSSIAASDILNIEIITNPPAKYEAAGDGGLININLKKGARNSWKNATTLSYDQSAYNFFTLRNNFFYNKNKVRFSFNAGGRSGYIKTREDLTTYYPGGPWELKSEGKQKEDNISGAIAFDYDVSDNTTIGVQYAGNYDNPDRVDHTSIKIRNANNIIDSLLTNTGVNDLNTGNHTYNAHMISKLDTLGRKISFDLDYFTYDSKTDNRFVAETFLANMKYLNTNQAARNVSTQDIGNVSVKVDMEHPLKFLNLSYGIKVSSISSKGNVQYYNTITGTPVLDPGRSNRFEYKENNQAIYVNGTKDINNTISLQLGLRLENTGTQGYSRTLGKTNTNNYLKLFPTLYFSYKKNENNTFLFNYGRRINRPGFRNLNPFRSYINSNSYSEGNPFLQPSFNDNFDFTHIYKEKLRTNVFFNVTTNGFGVVFTSNPITNTQIISRQNYFKEYYYGIGENYATDITPWWQSQNSLYLLGSKSVFVNHINATPKNNIQLYLSTNNTFSLSKSTKLQVDYFYSSPLKRGLYELAAQSGLNIGLKQSLLKNNLQLSLLLNDIFNTAYLRDYTSVVNGIKQVYGQNNSSRFVRLSLIYNLGNNKINVKKRNFGNDDERKRTE</sequence>
<dbReference type="InterPro" id="IPR036942">
    <property type="entry name" value="Beta-barrel_TonB_sf"/>
</dbReference>
<name>A0A2P8HUT2_CHINA</name>
<protein>
    <submittedName>
        <fullName evidence="5">Outer membrane receptor protein involved in Fe transport</fullName>
    </submittedName>
</protein>
<dbReference type="PANTHER" id="PTHR40980">
    <property type="entry name" value="PLUG DOMAIN-CONTAINING PROTEIN"/>
    <property type="match status" value="1"/>
</dbReference>